<dbReference type="InterPro" id="IPR058625">
    <property type="entry name" value="MdtA-like_BSH"/>
</dbReference>
<dbReference type="GO" id="GO:0030313">
    <property type="term" value="C:cell envelope"/>
    <property type="evidence" value="ECO:0007669"/>
    <property type="project" value="UniProtKB-SubCell"/>
</dbReference>
<keyword evidence="4" id="KW-0732">Signal</keyword>
<dbReference type="PANTHER" id="PTHR30158">
    <property type="entry name" value="ACRA/E-RELATED COMPONENT OF DRUG EFFLUX TRANSPORTER"/>
    <property type="match status" value="1"/>
</dbReference>
<dbReference type="InterPro" id="IPR058624">
    <property type="entry name" value="MdtA-like_HH"/>
</dbReference>
<protein>
    <submittedName>
        <fullName evidence="9">Efflux transporter periplasmic adaptor subunit</fullName>
    </submittedName>
</protein>
<dbReference type="PANTHER" id="PTHR30158:SF3">
    <property type="entry name" value="MULTIDRUG EFFLUX PUMP SUBUNIT ACRA-RELATED"/>
    <property type="match status" value="1"/>
</dbReference>
<keyword evidence="2" id="KW-0175">Coiled coil</keyword>
<feature type="domain" description="Multidrug resistance protein MdtA-like barrel-sandwich hybrid" evidence="6">
    <location>
        <begin position="75"/>
        <end position="215"/>
    </location>
</feature>
<evidence type="ECO:0000256" key="4">
    <source>
        <dbReference type="SAM" id="SignalP"/>
    </source>
</evidence>
<evidence type="ECO:0000313" key="9">
    <source>
        <dbReference type="EMBL" id="OBS30102.1"/>
    </source>
</evidence>
<evidence type="ECO:0000259" key="7">
    <source>
        <dbReference type="Pfam" id="PF25944"/>
    </source>
</evidence>
<evidence type="ECO:0000259" key="6">
    <source>
        <dbReference type="Pfam" id="PF25917"/>
    </source>
</evidence>
<dbReference type="Pfam" id="PF25876">
    <property type="entry name" value="HH_MFP_RND"/>
    <property type="match status" value="1"/>
</dbReference>
<comment type="similarity">
    <text evidence="1">Belongs to the membrane fusion protein (MFP) (TC 8.A.1) family.</text>
</comment>
<gene>
    <name evidence="9" type="ORF">A9O67_09995</name>
</gene>
<name>A0A1A6DT52_9BURK</name>
<dbReference type="InterPro" id="IPR058626">
    <property type="entry name" value="MdtA-like_b-barrel"/>
</dbReference>
<dbReference type="STRING" id="1101373.A9O67_09995"/>
<evidence type="ECO:0000256" key="1">
    <source>
        <dbReference type="ARBA" id="ARBA00009477"/>
    </source>
</evidence>
<evidence type="ECO:0000259" key="8">
    <source>
        <dbReference type="Pfam" id="PF25989"/>
    </source>
</evidence>
<dbReference type="AlphaFoldDB" id="A0A1A6DT52"/>
<comment type="caution">
    <text evidence="9">The sequence shown here is derived from an EMBL/GenBank/DDBJ whole genome shotgun (WGS) entry which is preliminary data.</text>
</comment>
<feature type="domain" description="Multidrug resistance protein MdtA-like alpha-helical hairpin" evidence="5">
    <location>
        <begin position="115"/>
        <end position="184"/>
    </location>
</feature>
<dbReference type="Gene3D" id="2.40.50.100">
    <property type="match status" value="1"/>
</dbReference>
<feature type="signal peptide" evidence="4">
    <location>
        <begin position="1"/>
        <end position="25"/>
    </location>
</feature>
<dbReference type="Gene3D" id="2.40.30.170">
    <property type="match status" value="1"/>
</dbReference>
<dbReference type="Gene3D" id="1.10.287.470">
    <property type="entry name" value="Helix hairpin bin"/>
    <property type="match status" value="1"/>
</dbReference>
<feature type="domain" description="Multidrug resistance protein MdtA-like beta-barrel" evidence="7">
    <location>
        <begin position="221"/>
        <end position="299"/>
    </location>
</feature>
<accession>A0A1A6DT52</accession>
<dbReference type="Pfam" id="PF25917">
    <property type="entry name" value="BSH_RND"/>
    <property type="match status" value="1"/>
</dbReference>
<dbReference type="Gene3D" id="2.40.420.20">
    <property type="match status" value="1"/>
</dbReference>
<dbReference type="GO" id="GO:0022857">
    <property type="term" value="F:transmembrane transporter activity"/>
    <property type="evidence" value="ECO:0007669"/>
    <property type="project" value="InterPro"/>
</dbReference>
<evidence type="ECO:0000256" key="2">
    <source>
        <dbReference type="SAM" id="Coils"/>
    </source>
</evidence>
<feature type="domain" description="YknX-like C-terminal permuted SH3-like" evidence="8">
    <location>
        <begin position="305"/>
        <end position="370"/>
    </location>
</feature>
<dbReference type="PROSITE" id="PS51257">
    <property type="entry name" value="PROKAR_LIPOPROTEIN"/>
    <property type="match status" value="1"/>
</dbReference>
<dbReference type="InterPro" id="IPR006143">
    <property type="entry name" value="RND_pump_MFP"/>
</dbReference>
<dbReference type="SUPFAM" id="SSF111369">
    <property type="entry name" value="HlyD-like secretion proteins"/>
    <property type="match status" value="1"/>
</dbReference>
<dbReference type="Pfam" id="PF25944">
    <property type="entry name" value="Beta-barrel_RND"/>
    <property type="match status" value="1"/>
</dbReference>
<sequence>MALAHRVFLSISAALVGVLALSACGERGASPAPQAASAAQPTGSMPALPVTVRVVRREPVPVTVEAVGQAEGSQEVEVRARVSGLIERKLYQEGERVRAGAPLFQIERAPFEIALQQARANWAQRQAQLEQARREAQRLAPLAEQRAIAPREYDDAVSALRLAEAAVAAAQATVREAELNLSYTTVTAPITGVTGRAQKSTGALVSAGTDSLLTTVAQTDPIWVRFAFSEGELARLRQARRADVRLLGPDGRPMLTGGRLNFAASTVDPRLGTVQLRAEFANPELAVLPGQFVRAQVVAGQVDAFKVPQSAVMQTEQGRMVWVVRDGKAAPAPVETGPWLDRDWVIYRGLADGDQVIVDNLMKLRPGAPVAPQPAVAAPTAAPATEAPKAAAAN</sequence>
<dbReference type="Proteomes" id="UP000091969">
    <property type="component" value="Unassembled WGS sequence"/>
</dbReference>
<evidence type="ECO:0000313" key="10">
    <source>
        <dbReference type="Proteomes" id="UP000091969"/>
    </source>
</evidence>
<evidence type="ECO:0000256" key="3">
    <source>
        <dbReference type="SAM" id="MobiDB-lite"/>
    </source>
</evidence>
<dbReference type="InterPro" id="IPR058637">
    <property type="entry name" value="YknX-like_C"/>
</dbReference>
<organism evidence="9 10">
    <name type="scientific">Tepidimonas fonticaldi</name>
    <dbReference type="NCBI Taxonomy" id="1101373"/>
    <lineage>
        <taxon>Bacteria</taxon>
        <taxon>Pseudomonadati</taxon>
        <taxon>Pseudomonadota</taxon>
        <taxon>Betaproteobacteria</taxon>
        <taxon>Burkholderiales</taxon>
        <taxon>Tepidimonas</taxon>
    </lineage>
</organism>
<dbReference type="GO" id="GO:0046677">
    <property type="term" value="P:response to antibiotic"/>
    <property type="evidence" value="ECO:0007669"/>
    <property type="project" value="TreeGrafter"/>
</dbReference>
<feature type="chain" id="PRO_5008343738" evidence="4">
    <location>
        <begin position="26"/>
        <end position="394"/>
    </location>
</feature>
<dbReference type="EMBL" id="LZDH01000065">
    <property type="protein sequence ID" value="OBS30102.1"/>
    <property type="molecule type" value="Genomic_DNA"/>
</dbReference>
<dbReference type="NCBIfam" id="TIGR01730">
    <property type="entry name" value="RND_mfp"/>
    <property type="match status" value="1"/>
</dbReference>
<reference evidence="9 10" key="1">
    <citation type="submission" date="2016-06" db="EMBL/GenBank/DDBJ databases">
        <title>Genome sequence of Tepidimonas fonticaldi PL17.</title>
        <authorList>
            <person name="Pinnaka A.K."/>
        </authorList>
    </citation>
    <scope>NUCLEOTIDE SEQUENCE [LARGE SCALE GENOMIC DNA]</scope>
    <source>
        <strain evidence="9 10">PL17</strain>
    </source>
</reference>
<dbReference type="GO" id="GO:0005886">
    <property type="term" value="C:plasma membrane"/>
    <property type="evidence" value="ECO:0007669"/>
    <property type="project" value="TreeGrafter"/>
</dbReference>
<feature type="coiled-coil region" evidence="2">
    <location>
        <begin position="115"/>
        <end position="180"/>
    </location>
</feature>
<dbReference type="Pfam" id="PF25989">
    <property type="entry name" value="YknX_C"/>
    <property type="match status" value="1"/>
</dbReference>
<dbReference type="OrthoDB" id="9783047at2"/>
<feature type="region of interest" description="Disordered" evidence="3">
    <location>
        <begin position="370"/>
        <end position="394"/>
    </location>
</feature>
<proteinExistence type="inferred from homology"/>
<dbReference type="SMR" id="A0A1A6DT52"/>
<evidence type="ECO:0000259" key="5">
    <source>
        <dbReference type="Pfam" id="PF25876"/>
    </source>
</evidence>
<keyword evidence="10" id="KW-1185">Reference proteome</keyword>